<evidence type="ECO:0000256" key="3">
    <source>
        <dbReference type="ARBA" id="ARBA00022692"/>
    </source>
</evidence>
<name>A0A0L6VBH8_9BASI</name>
<keyword evidence="4 7" id="KW-1133">Transmembrane helix</keyword>
<evidence type="ECO:0008006" key="10">
    <source>
        <dbReference type="Google" id="ProtNLM"/>
    </source>
</evidence>
<evidence type="ECO:0000313" key="8">
    <source>
        <dbReference type="EMBL" id="KNZ58103.1"/>
    </source>
</evidence>
<comment type="caution">
    <text evidence="8">The sequence shown here is derived from an EMBL/GenBank/DDBJ whole genome shotgun (WGS) entry which is preliminary data.</text>
</comment>
<keyword evidence="3 7" id="KW-0812">Transmembrane</keyword>
<feature type="region of interest" description="Disordered" evidence="6">
    <location>
        <begin position="493"/>
        <end position="513"/>
    </location>
</feature>
<evidence type="ECO:0000256" key="4">
    <source>
        <dbReference type="ARBA" id="ARBA00022989"/>
    </source>
</evidence>
<feature type="transmembrane region" description="Helical" evidence="7">
    <location>
        <begin position="252"/>
        <end position="276"/>
    </location>
</feature>
<feature type="region of interest" description="Disordered" evidence="6">
    <location>
        <begin position="446"/>
        <end position="469"/>
    </location>
</feature>
<proteinExistence type="inferred from homology"/>
<keyword evidence="9" id="KW-1185">Reference proteome</keyword>
<feature type="transmembrane region" description="Helical" evidence="7">
    <location>
        <begin position="228"/>
        <end position="246"/>
    </location>
</feature>
<evidence type="ECO:0000256" key="6">
    <source>
        <dbReference type="SAM" id="MobiDB-lite"/>
    </source>
</evidence>
<sequence length="603" mass="67281">MPSKTLLQFEVDNYSFTPGLSLRGSVVVISFGWFSLPVAEFYSLIIASGKSLVRSEGLASPKHAATMGAFLSIPLLGAVSGMISTIGCCLGCLFLFIFRLSCISGLVFFCTSQAASAFCKSCNFSSSIATRMAYCLILILNSLFAWIMLTPFAIKKLESWSYDYIKMRLVHPDPSLCPEDTCYGVLAVHRICFALTLFHVILALLLLKVRNTRQKMAVIQNGWWGPKVLIWLVLVFSTFFIPNGFFMFYSRYIAWLGSMVFIFFGLVLLVDFAYVFGDYVLLEIEKCAHMVDWRSKLWVYTLITVPLSMHLLTIAISIVDLTFFGVSGCGLNRFFIIFNLILCFIVTCISLHPAVREVNSSSGVIQSGVVVIYCTQLVTSAVANHDEGDSRCNPLTKLQEGTETSMVVLGALMTLLAVAYTTFRAGTRSFEFTGMMNESADTGYVALQDSDPERPPPTPITSQPKKKDPLRIQAIQAAVDEGSLPASALEQELRQNQDDDDDDHDREDFGSQNKDDETIKVRYHYSSFHFIFVLATMYVAMLLTHWNIVTRSGHESDDHATPVKIGHSTATMWMRIISSWVCMAIYAWTLIAPVVFPDRFSGI</sequence>
<comment type="subcellular location">
    <subcellularLocation>
        <location evidence="1">Membrane</location>
        <topology evidence="1">Multi-pass membrane protein</topology>
    </subcellularLocation>
</comment>
<dbReference type="GO" id="GO:0016020">
    <property type="term" value="C:membrane"/>
    <property type="evidence" value="ECO:0007669"/>
    <property type="project" value="UniProtKB-SubCell"/>
</dbReference>
<dbReference type="AlphaFoldDB" id="A0A0L6VBH8"/>
<feature type="transmembrane region" description="Helical" evidence="7">
    <location>
        <begin position="572"/>
        <end position="596"/>
    </location>
</feature>
<accession>A0A0L6VBH8</accession>
<feature type="transmembrane region" description="Helical" evidence="7">
    <location>
        <begin position="103"/>
        <end position="121"/>
    </location>
</feature>
<dbReference type="Proteomes" id="UP000037035">
    <property type="component" value="Unassembled WGS sequence"/>
</dbReference>
<dbReference type="EMBL" id="LAVV01006836">
    <property type="protein sequence ID" value="KNZ58103.1"/>
    <property type="molecule type" value="Genomic_DNA"/>
</dbReference>
<feature type="transmembrane region" description="Helical" evidence="7">
    <location>
        <begin position="297"/>
        <end position="319"/>
    </location>
</feature>
<feature type="transmembrane region" description="Helical" evidence="7">
    <location>
        <begin position="68"/>
        <end position="97"/>
    </location>
</feature>
<feature type="transmembrane region" description="Helical" evidence="7">
    <location>
        <begin position="20"/>
        <end position="47"/>
    </location>
</feature>
<dbReference type="PANTHER" id="PTHR10383:SF9">
    <property type="entry name" value="SERINE INCORPORATOR, ISOFORM F"/>
    <property type="match status" value="1"/>
</dbReference>
<dbReference type="OrthoDB" id="5963193at2759"/>
<feature type="transmembrane region" description="Helical" evidence="7">
    <location>
        <begin position="363"/>
        <end position="384"/>
    </location>
</feature>
<evidence type="ECO:0000256" key="5">
    <source>
        <dbReference type="ARBA" id="ARBA00023136"/>
    </source>
</evidence>
<organism evidence="8 9">
    <name type="scientific">Puccinia sorghi</name>
    <dbReference type="NCBI Taxonomy" id="27349"/>
    <lineage>
        <taxon>Eukaryota</taxon>
        <taxon>Fungi</taxon>
        <taxon>Dikarya</taxon>
        <taxon>Basidiomycota</taxon>
        <taxon>Pucciniomycotina</taxon>
        <taxon>Pucciniomycetes</taxon>
        <taxon>Pucciniales</taxon>
        <taxon>Pucciniaceae</taxon>
        <taxon>Puccinia</taxon>
    </lineage>
</organism>
<keyword evidence="5 7" id="KW-0472">Membrane</keyword>
<evidence type="ECO:0000256" key="2">
    <source>
        <dbReference type="ARBA" id="ARBA00006665"/>
    </source>
</evidence>
<dbReference type="STRING" id="27349.A0A0L6VBH8"/>
<dbReference type="PANTHER" id="PTHR10383">
    <property type="entry name" value="SERINE INCORPORATOR"/>
    <property type="match status" value="1"/>
</dbReference>
<feature type="transmembrane region" description="Helical" evidence="7">
    <location>
        <begin position="528"/>
        <end position="548"/>
    </location>
</feature>
<dbReference type="InterPro" id="IPR005016">
    <property type="entry name" value="TDE1/TMS"/>
</dbReference>
<feature type="transmembrane region" description="Helical" evidence="7">
    <location>
        <begin position="404"/>
        <end position="423"/>
    </location>
</feature>
<dbReference type="Pfam" id="PF03348">
    <property type="entry name" value="Serinc"/>
    <property type="match status" value="1"/>
</dbReference>
<reference evidence="8 9" key="1">
    <citation type="submission" date="2015-08" db="EMBL/GenBank/DDBJ databases">
        <title>Next Generation Sequencing and Analysis of the Genome of Puccinia sorghi L Schw, the Causal Agent of Maize Common Rust.</title>
        <authorList>
            <person name="Rochi L."/>
            <person name="Burguener G."/>
            <person name="Darino M."/>
            <person name="Turjanski A."/>
            <person name="Kreff E."/>
            <person name="Dieguez M.J."/>
            <person name="Sacco F."/>
        </authorList>
    </citation>
    <scope>NUCLEOTIDE SEQUENCE [LARGE SCALE GENOMIC DNA]</scope>
    <source>
        <strain evidence="8 9">RO10H11247</strain>
    </source>
</reference>
<comment type="similarity">
    <text evidence="2">Belongs to the TDE1 family.</text>
</comment>
<evidence type="ECO:0000256" key="7">
    <source>
        <dbReference type="SAM" id="Phobius"/>
    </source>
</evidence>
<evidence type="ECO:0000313" key="9">
    <source>
        <dbReference type="Proteomes" id="UP000037035"/>
    </source>
</evidence>
<dbReference type="VEuPathDB" id="FungiDB:VP01_199g10"/>
<feature type="transmembrane region" description="Helical" evidence="7">
    <location>
        <begin position="331"/>
        <end position="351"/>
    </location>
</feature>
<protein>
    <recommendedName>
        <fullName evidence="10">Membrane protein TMS1</fullName>
    </recommendedName>
</protein>
<feature type="transmembrane region" description="Helical" evidence="7">
    <location>
        <begin position="133"/>
        <end position="154"/>
    </location>
</feature>
<evidence type="ECO:0000256" key="1">
    <source>
        <dbReference type="ARBA" id="ARBA00004141"/>
    </source>
</evidence>
<gene>
    <name evidence="8" type="ORF">VP01_199g10</name>
</gene>
<feature type="transmembrane region" description="Helical" evidence="7">
    <location>
        <begin position="183"/>
        <end position="207"/>
    </location>
</feature>